<dbReference type="PANTHER" id="PTHR46558">
    <property type="entry name" value="TRACRIPTIONAL REGULATORY PROTEIN-RELATED-RELATED"/>
    <property type="match status" value="1"/>
</dbReference>
<dbReference type="GO" id="GO:0003677">
    <property type="term" value="F:DNA binding"/>
    <property type="evidence" value="ECO:0007669"/>
    <property type="project" value="UniProtKB-KW"/>
</dbReference>
<evidence type="ECO:0000313" key="3">
    <source>
        <dbReference type="EMBL" id="OSB19387.1"/>
    </source>
</evidence>
<feature type="domain" description="HTH cro/C1-type" evidence="2">
    <location>
        <begin position="102"/>
        <end position="145"/>
    </location>
</feature>
<dbReference type="PANTHER" id="PTHR46558:SF13">
    <property type="entry name" value="HTH-TYPE TRANSCRIPTIONAL REGULATOR IMMR"/>
    <property type="match status" value="1"/>
</dbReference>
<evidence type="ECO:0000313" key="4">
    <source>
        <dbReference type="Proteomes" id="UP000193911"/>
    </source>
</evidence>
<proteinExistence type="predicted"/>
<dbReference type="Pfam" id="PF01381">
    <property type="entry name" value="HTH_3"/>
    <property type="match status" value="2"/>
</dbReference>
<dbReference type="SUPFAM" id="SSF47413">
    <property type="entry name" value="lambda repressor-like DNA-binding domains"/>
    <property type="match status" value="2"/>
</dbReference>
<sequence>MPYQTARIPQNLPINIYHELYDTLEENTLGKRLKKARMKLGFSQNQLSIKCNINRSTIMDYENDSVHPSKEALIKLSKVIDLNYICISGYSKFILSDYCSIIKNWRIKNKLTVREAAKVLNVDSTTLNRWEKGTYIVSKDNFERIQDIIHK</sequence>
<dbReference type="InterPro" id="IPR010982">
    <property type="entry name" value="Lambda_DNA-bd_dom_sf"/>
</dbReference>
<evidence type="ECO:0000259" key="2">
    <source>
        <dbReference type="PROSITE" id="PS50943"/>
    </source>
</evidence>
<reference evidence="3 4" key="1">
    <citation type="submission" date="2017-02" db="EMBL/GenBank/DDBJ databases">
        <title>Differentiating clades of botulinum-neurotoxin-producing Clostridia with a simple, multiplex PCR assay.</title>
        <authorList>
            <person name="Williamson C.H.D."/>
            <person name="Vazquez A."/>
            <person name="Hill K."/>
            <person name="Smith T.J."/>
            <person name="Nottingham R."/>
            <person name="Stone N.E."/>
            <person name="Sobek C.J."/>
            <person name="Cocking J.H."/>
            <person name="Fernandez R.A."/>
            <person name="Caballero P.A."/>
            <person name="Leiser O.P."/>
            <person name="Keim P."/>
            <person name="Sahl J.W."/>
        </authorList>
    </citation>
    <scope>NUCLEOTIDE SEQUENCE [LARGE SCALE GENOMIC DNA]</scope>
    <source>
        <strain evidence="3 4">CLS_DGF_0088_06</strain>
    </source>
</reference>
<dbReference type="RefSeq" id="WP_085333522.1">
    <property type="nucleotide sequence ID" value="NZ_MWJJ01000001.1"/>
</dbReference>
<dbReference type="InterPro" id="IPR001387">
    <property type="entry name" value="Cro/C1-type_HTH"/>
</dbReference>
<name>A0ABD6RSK4_CLOSG</name>
<dbReference type="Proteomes" id="UP000193911">
    <property type="component" value="Unassembled WGS sequence"/>
</dbReference>
<organism evidence="3 4">
    <name type="scientific">Clostridium sporogenes</name>
    <dbReference type="NCBI Taxonomy" id="1509"/>
    <lineage>
        <taxon>Bacteria</taxon>
        <taxon>Bacillati</taxon>
        <taxon>Bacillota</taxon>
        <taxon>Clostridia</taxon>
        <taxon>Eubacteriales</taxon>
        <taxon>Clostridiaceae</taxon>
        <taxon>Clostridium</taxon>
    </lineage>
</organism>
<dbReference type="EMBL" id="MWJJ01000001">
    <property type="protein sequence ID" value="OSB19387.1"/>
    <property type="molecule type" value="Genomic_DNA"/>
</dbReference>
<dbReference type="SMART" id="SM00530">
    <property type="entry name" value="HTH_XRE"/>
    <property type="match status" value="2"/>
</dbReference>
<feature type="domain" description="HTH cro/C1-type" evidence="2">
    <location>
        <begin position="33"/>
        <end position="85"/>
    </location>
</feature>
<accession>A0ABD6RSK4</accession>
<dbReference type="CDD" id="cd00093">
    <property type="entry name" value="HTH_XRE"/>
    <property type="match status" value="2"/>
</dbReference>
<dbReference type="Gene3D" id="1.10.260.40">
    <property type="entry name" value="lambda repressor-like DNA-binding domains"/>
    <property type="match status" value="2"/>
</dbReference>
<comment type="caution">
    <text evidence="3">The sequence shown here is derived from an EMBL/GenBank/DDBJ whole genome shotgun (WGS) entry which is preliminary data.</text>
</comment>
<dbReference type="PROSITE" id="PS50943">
    <property type="entry name" value="HTH_CROC1"/>
    <property type="match status" value="2"/>
</dbReference>
<dbReference type="AlphaFoldDB" id="A0ABD6RSK4"/>
<evidence type="ECO:0000256" key="1">
    <source>
        <dbReference type="ARBA" id="ARBA00023125"/>
    </source>
</evidence>
<gene>
    <name evidence="3" type="ORF">B2H94_09910</name>
</gene>
<protein>
    <recommendedName>
        <fullName evidence="2">HTH cro/C1-type domain-containing protein</fullName>
    </recommendedName>
</protein>
<keyword evidence="1" id="KW-0238">DNA-binding</keyword>